<dbReference type="Proteomes" id="UP000054937">
    <property type="component" value="Unassembled WGS sequence"/>
</dbReference>
<protein>
    <submittedName>
        <fullName evidence="1">Uncharacterized protein</fullName>
    </submittedName>
</protein>
<keyword evidence="2" id="KW-1185">Reference proteome</keyword>
<sequence length="315" mass="37965">MDEIEQKLIPHDKQFYRYSTLNEQFVYKNKKKDHKIQSYFPVQSQGQEPTVIENFNEDPNSYILSQYNIVNKNQLNDENQQFDSIQENQLYKQKDYDQNCMGYTYTNQNHLMNKKEVQFNDQNKKIEQNKRKEQQTTGIVQCSNSYINANSPIDHELNIIDNESFFKINDFDKFNNWKYYFPLQNLNEVLRQFLRIQKMQTQLMRNSNMSRSIKNLKLLDISKAKKNKSFIASIYNDSFEIQSLRNKSKFKKYSKQTVKTSQFSPLNLIKNQNNQKKIEEQIISHKTDHKDQFQSEKIQNPQNRWKKKINKKISL</sequence>
<dbReference type="InParanoid" id="A0A0V0QTW0"/>
<evidence type="ECO:0000313" key="2">
    <source>
        <dbReference type="Proteomes" id="UP000054937"/>
    </source>
</evidence>
<organism evidence="1 2">
    <name type="scientific">Pseudocohnilembus persalinus</name>
    <name type="common">Ciliate</name>
    <dbReference type="NCBI Taxonomy" id="266149"/>
    <lineage>
        <taxon>Eukaryota</taxon>
        <taxon>Sar</taxon>
        <taxon>Alveolata</taxon>
        <taxon>Ciliophora</taxon>
        <taxon>Intramacronucleata</taxon>
        <taxon>Oligohymenophorea</taxon>
        <taxon>Scuticociliatia</taxon>
        <taxon>Philasterida</taxon>
        <taxon>Pseudocohnilembidae</taxon>
        <taxon>Pseudocohnilembus</taxon>
    </lineage>
</organism>
<dbReference type="EMBL" id="LDAU01000105">
    <property type="protein sequence ID" value="KRX05684.1"/>
    <property type="molecule type" value="Genomic_DNA"/>
</dbReference>
<evidence type="ECO:0000313" key="1">
    <source>
        <dbReference type="EMBL" id="KRX05684.1"/>
    </source>
</evidence>
<gene>
    <name evidence="1" type="ORF">PPERSA_09824</name>
</gene>
<comment type="caution">
    <text evidence="1">The sequence shown here is derived from an EMBL/GenBank/DDBJ whole genome shotgun (WGS) entry which is preliminary data.</text>
</comment>
<accession>A0A0V0QTW0</accession>
<proteinExistence type="predicted"/>
<reference evidence="1 2" key="1">
    <citation type="journal article" date="2015" name="Sci. Rep.">
        <title>Genome of the facultative scuticociliatosis pathogen Pseudocohnilembus persalinus provides insight into its virulence through horizontal gene transfer.</title>
        <authorList>
            <person name="Xiong J."/>
            <person name="Wang G."/>
            <person name="Cheng J."/>
            <person name="Tian M."/>
            <person name="Pan X."/>
            <person name="Warren A."/>
            <person name="Jiang C."/>
            <person name="Yuan D."/>
            <person name="Miao W."/>
        </authorList>
    </citation>
    <scope>NUCLEOTIDE SEQUENCE [LARGE SCALE GENOMIC DNA]</scope>
    <source>
        <strain evidence="1">36N120E</strain>
    </source>
</reference>
<dbReference type="AlphaFoldDB" id="A0A0V0QTW0"/>
<name>A0A0V0QTW0_PSEPJ</name>